<protein>
    <submittedName>
        <fullName evidence="2">Uncharacterized protein</fullName>
    </submittedName>
</protein>
<gene>
    <name evidence="2" type="ORF">LCGC14_2938390</name>
</gene>
<feature type="region of interest" description="Disordered" evidence="1">
    <location>
        <begin position="58"/>
        <end position="110"/>
    </location>
</feature>
<reference evidence="2" key="1">
    <citation type="journal article" date="2015" name="Nature">
        <title>Complex archaea that bridge the gap between prokaryotes and eukaryotes.</title>
        <authorList>
            <person name="Spang A."/>
            <person name="Saw J.H."/>
            <person name="Jorgensen S.L."/>
            <person name="Zaremba-Niedzwiedzka K."/>
            <person name="Martijn J."/>
            <person name="Lind A.E."/>
            <person name="van Eijk R."/>
            <person name="Schleper C."/>
            <person name="Guy L."/>
            <person name="Ettema T.J."/>
        </authorList>
    </citation>
    <scope>NUCLEOTIDE SEQUENCE</scope>
</reference>
<feature type="non-terminal residue" evidence="2">
    <location>
        <position position="1"/>
    </location>
</feature>
<comment type="caution">
    <text evidence="2">The sequence shown here is derived from an EMBL/GenBank/DDBJ whole genome shotgun (WGS) entry which is preliminary data.</text>
</comment>
<accession>A0A0F8ZRJ7</accession>
<proteinExistence type="predicted"/>
<name>A0A0F8ZRJ7_9ZZZZ</name>
<sequence>EIVTRLQGLSGEKYDAAVEAGFVKVLGMCWGIGVNRVTKLRDNGYHSGTVTKAPTAKGRELKAKGSKVKGKTPKANGQGTHKVSAKALKASKMSPEAKRAAREKSVAKGK</sequence>
<feature type="compositionally biased region" description="Basic and acidic residues" evidence="1">
    <location>
        <begin position="95"/>
        <end position="110"/>
    </location>
</feature>
<evidence type="ECO:0000256" key="1">
    <source>
        <dbReference type="SAM" id="MobiDB-lite"/>
    </source>
</evidence>
<evidence type="ECO:0000313" key="2">
    <source>
        <dbReference type="EMBL" id="KKK69004.1"/>
    </source>
</evidence>
<organism evidence="2">
    <name type="scientific">marine sediment metagenome</name>
    <dbReference type="NCBI Taxonomy" id="412755"/>
    <lineage>
        <taxon>unclassified sequences</taxon>
        <taxon>metagenomes</taxon>
        <taxon>ecological metagenomes</taxon>
    </lineage>
</organism>
<dbReference type="EMBL" id="LAZR01058867">
    <property type="protein sequence ID" value="KKK69004.1"/>
    <property type="molecule type" value="Genomic_DNA"/>
</dbReference>
<dbReference type="AlphaFoldDB" id="A0A0F8ZRJ7"/>